<gene>
    <name evidence="1" type="ORF">LCGC14_2704720</name>
</gene>
<dbReference type="EMBL" id="LAZR01048291">
    <property type="protein sequence ID" value="KKK92258.1"/>
    <property type="molecule type" value="Genomic_DNA"/>
</dbReference>
<evidence type="ECO:0000313" key="1">
    <source>
        <dbReference type="EMBL" id="KKK92258.1"/>
    </source>
</evidence>
<organism evidence="1">
    <name type="scientific">marine sediment metagenome</name>
    <dbReference type="NCBI Taxonomy" id="412755"/>
    <lineage>
        <taxon>unclassified sequences</taxon>
        <taxon>metagenomes</taxon>
        <taxon>ecological metagenomes</taxon>
    </lineage>
</organism>
<protein>
    <recommendedName>
        <fullName evidence="2">Glycosyl transferase family 1 domain-containing protein</fullName>
    </recommendedName>
</protein>
<comment type="caution">
    <text evidence="1">The sequence shown here is derived from an EMBL/GenBank/DDBJ whole genome shotgun (WGS) entry which is preliminary data.</text>
</comment>
<evidence type="ECO:0008006" key="2">
    <source>
        <dbReference type="Google" id="ProtNLM"/>
    </source>
</evidence>
<reference evidence="1" key="1">
    <citation type="journal article" date="2015" name="Nature">
        <title>Complex archaea that bridge the gap between prokaryotes and eukaryotes.</title>
        <authorList>
            <person name="Spang A."/>
            <person name="Saw J.H."/>
            <person name="Jorgensen S.L."/>
            <person name="Zaremba-Niedzwiedzka K."/>
            <person name="Martijn J."/>
            <person name="Lind A.E."/>
            <person name="van Eijk R."/>
            <person name="Schleper C."/>
            <person name="Guy L."/>
            <person name="Ettema T.J."/>
        </authorList>
    </citation>
    <scope>NUCLEOTIDE SEQUENCE</scope>
</reference>
<sequence length="301" mass="33586">MKILLVSNHATERCGVAAYGRHLFNAVQDTGIHVAPWHSTPETPLPDEAAEFELIHVNWHAATVGHLKVGDFPAESKLSVFIHEPASVCNLVEKADLVISTEPIANLGQGFQRFGLFPNPCLDYTPRSEWDGLEVTLGFSGIRRDGLDRIEGAIERQKLELVDQDGPPGLDEVNPHAWRLCASAKDPDGWLSDEAELERLAACAMSVFHYHSGNSGQSYAVMTGVAARRPLLVNRNRMLEHIWGEPGIEEEVYVVDDVAEGIHQVVKDLREGREKRPFELAKRRSWSVAIEKLVGWWGELY</sequence>
<accession>A0A0F8ZEQ5</accession>
<name>A0A0F8ZEQ5_9ZZZZ</name>
<dbReference type="AlphaFoldDB" id="A0A0F8ZEQ5"/>
<proteinExistence type="predicted"/>